<keyword evidence="3" id="KW-1185">Reference proteome</keyword>
<evidence type="ECO:0000313" key="2">
    <source>
        <dbReference type="EMBL" id="KZP22656.1"/>
    </source>
</evidence>
<name>A0A166L7E4_9AGAM</name>
<proteinExistence type="predicted"/>
<organism evidence="2 3">
    <name type="scientific">Athelia psychrophila</name>
    <dbReference type="NCBI Taxonomy" id="1759441"/>
    <lineage>
        <taxon>Eukaryota</taxon>
        <taxon>Fungi</taxon>
        <taxon>Dikarya</taxon>
        <taxon>Basidiomycota</taxon>
        <taxon>Agaricomycotina</taxon>
        <taxon>Agaricomycetes</taxon>
        <taxon>Agaricomycetidae</taxon>
        <taxon>Atheliales</taxon>
        <taxon>Atheliaceae</taxon>
        <taxon>Athelia</taxon>
    </lineage>
</organism>
<protein>
    <submittedName>
        <fullName evidence="2">Uncharacterized protein</fullName>
    </submittedName>
</protein>
<reference evidence="2 3" key="1">
    <citation type="journal article" date="2016" name="Mol. Biol. Evol.">
        <title>Comparative Genomics of Early-Diverging Mushroom-Forming Fungi Provides Insights into the Origins of Lignocellulose Decay Capabilities.</title>
        <authorList>
            <person name="Nagy L.G."/>
            <person name="Riley R."/>
            <person name="Tritt A."/>
            <person name="Adam C."/>
            <person name="Daum C."/>
            <person name="Floudas D."/>
            <person name="Sun H."/>
            <person name="Yadav J.S."/>
            <person name="Pangilinan J."/>
            <person name="Larsson K.H."/>
            <person name="Matsuura K."/>
            <person name="Barry K."/>
            <person name="Labutti K."/>
            <person name="Kuo R."/>
            <person name="Ohm R.A."/>
            <person name="Bhattacharya S.S."/>
            <person name="Shirouzu T."/>
            <person name="Yoshinaga Y."/>
            <person name="Martin F.M."/>
            <person name="Grigoriev I.V."/>
            <person name="Hibbett D.S."/>
        </authorList>
    </citation>
    <scope>NUCLEOTIDE SEQUENCE [LARGE SCALE GENOMIC DNA]</scope>
    <source>
        <strain evidence="2 3">CBS 109695</strain>
    </source>
</reference>
<dbReference type="AlphaFoldDB" id="A0A166L7E4"/>
<feature type="region of interest" description="Disordered" evidence="1">
    <location>
        <begin position="1"/>
        <end position="21"/>
    </location>
</feature>
<dbReference type="EMBL" id="KV417538">
    <property type="protein sequence ID" value="KZP22656.1"/>
    <property type="molecule type" value="Genomic_DNA"/>
</dbReference>
<dbReference type="Proteomes" id="UP000076532">
    <property type="component" value="Unassembled WGS sequence"/>
</dbReference>
<evidence type="ECO:0000313" key="3">
    <source>
        <dbReference type="Proteomes" id="UP000076532"/>
    </source>
</evidence>
<sequence length="170" mass="18600">MCLRAGSCGVAPAPPPPAPRHALLSAAPRTLVIRARDTNGRLHHPRWPPQQRTRVQSRVLPLPLPTRRCRHMRPTMTTPTHIEGVSLSIWDTSIALHRFSDSQARNACALAAPSRSPPSRPPPLCLLAGSLGARALSRVAGREFFAFGGDFTSTSPYLHSVRFRASTHIR</sequence>
<evidence type="ECO:0000256" key="1">
    <source>
        <dbReference type="SAM" id="MobiDB-lite"/>
    </source>
</evidence>
<accession>A0A166L7E4</accession>
<gene>
    <name evidence="2" type="ORF">FIBSPDRAFT_475880</name>
</gene>